<organism evidence="1 2">
    <name type="scientific">Antarcticibacterium arcticum</name>
    <dbReference type="NCBI Taxonomy" id="2585771"/>
    <lineage>
        <taxon>Bacteria</taxon>
        <taxon>Pseudomonadati</taxon>
        <taxon>Bacteroidota</taxon>
        <taxon>Flavobacteriia</taxon>
        <taxon>Flavobacteriales</taxon>
        <taxon>Flavobacteriaceae</taxon>
        <taxon>Antarcticibacterium</taxon>
    </lineage>
</organism>
<dbReference type="OrthoDB" id="1149272at2"/>
<dbReference type="AlphaFoldDB" id="A0A5B8YMH2"/>
<gene>
    <name evidence="1" type="ORF">FK178_12365</name>
</gene>
<dbReference type="EMBL" id="CP042476">
    <property type="protein sequence ID" value="QED38458.1"/>
    <property type="molecule type" value="Genomic_DNA"/>
</dbReference>
<keyword evidence="2" id="KW-1185">Reference proteome</keyword>
<dbReference type="Proteomes" id="UP000321954">
    <property type="component" value="Chromosome"/>
</dbReference>
<dbReference type="Pfam" id="PF19852">
    <property type="entry name" value="DUF6327"/>
    <property type="match status" value="1"/>
</dbReference>
<name>A0A5B8YMH2_9FLAO</name>
<evidence type="ECO:0008006" key="3">
    <source>
        <dbReference type="Google" id="ProtNLM"/>
    </source>
</evidence>
<dbReference type="RefSeq" id="WP_146835623.1">
    <property type="nucleotide sequence ID" value="NZ_CP042476.1"/>
</dbReference>
<reference evidence="1 2" key="1">
    <citation type="submission" date="2019-08" db="EMBL/GenBank/DDBJ databases">
        <title>Antarcticibacterium arcticum sp. nov., a bacterium isolated from marine sediment of the Canadian Beaufort Sea.</title>
        <authorList>
            <person name="Lee Y.M."/>
            <person name="Baek K."/>
            <person name="Lee D.-H."/>
            <person name="Shin S.C."/>
            <person name="Jin Y.K."/>
            <person name="Park Y."/>
        </authorList>
    </citation>
    <scope>NUCLEOTIDE SEQUENCE [LARGE SCALE GENOMIC DNA]</scope>
    <source>
        <strain evidence="1 2">PAMC 28998</strain>
    </source>
</reference>
<evidence type="ECO:0000313" key="1">
    <source>
        <dbReference type="EMBL" id="QED38458.1"/>
    </source>
</evidence>
<protein>
    <recommendedName>
        <fullName evidence="3">Glutaminyl-tRNA synthetase</fullName>
    </recommendedName>
</protein>
<dbReference type="InterPro" id="IPR046290">
    <property type="entry name" value="DUF6327"/>
</dbReference>
<dbReference type="KEGG" id="anp:FK178_12365"/>
<accession>A0A5B8YMH2</accession>
<sequence length="73" mass="8212">MKEYSSFEEIDRDIKILKLQNQIDKEEVKLSIEKTKEALSPLSIIGSSVRAAYKKVQEFKAVVTAVGKQVING</sequence>
<evidence type="ECO:0000313" key="2">
    <source>
        <dbReference type="Proteomes" id="UP000321954"/>
    </source>
</evidence>
<proteinExistence type="predicted"/>